<sequence>MQNHFLPRSERLETLKRLRDFFNAHTSQSLKEAYDAFSLEHSIDEDELEILFNRYFVGPMEPIADPFASVYIDDPQSVMTQSTLHVRSLYETMGFFYPLKNIVPEDHIGVELDAYYQLIYLEEVKNVAYLSELRYYFFHEHIAVWMPQLIERAMHGRSEGDNAIHFILNELKSFLIRETTTTRSHE</sequence>
<keyword evidence="1" id="KW-0143">Chaperone</keyword>
<dbReference type="InterPro" id="IPR020945">
    <property type="entry name" value="DMSO/NO3_reduct_chaperone"/>
</dbReference>
<dbReference type="Pfam" id="PF02613">
    <property type="entry name" value="Nitrate_red_del"/>
    <property type="match status" value="1"/>
</dbReference>
<name>A0A2D3WG68_9BACT</name>
<protein>
    <recommendedName>
        <fullName evidence="4">Dehydrogenase</fullName>
    </recommendedName>
</protein>
<dbReference type="Proteomes" id="UP000231638">
    <property type="component" value="Unassembled WGS sequence"/>
</dbReference>
<dbReference type="EMBL" id="DLUG01000255">
    <property type="protein sequence ID" value="DAB35503.1"/>
    <property type="molecule type" value="Genomic_DNA"/>
</dbReference>
<accession>A0A2D3WG68</accession>
<dbReference type="InterPro" id="IPR050289">
    <property type="entry name" value="TorD/DmsD_chaperones"/>
</dbReference>
<proteinExistence type="predicted"/>
<gene>
    <name evidence="2" type="ORF">CFH80_09825</name>
</gene>
<evidence type="ECO:0000313" key="2">
    <source>
        <dbReference type="EMBL" id="DAB35503.1"/>
    </source>
</evidence>
<comment type="caution">
    <text evidence="2">The sequence shown here is derived from an EMBL/GenBank/DDBJ whole genome shotgun (WGS) entry which is preliminary data.</text>
</comment>
<reference evidence="2 3" key="1">
    <citation type="journal article" date="2017" name="Front. Microbiol.">
        <title>Comparative Genomic Analysis of the Class Epsilonproteobacteria and Proposed Reclassification to Epsilonbacteraeota (phyl. nov.).</title>
        <authorList>
            <person name="Waite D.W."/>
            <person name="Vanwonterghem I."/>
            <person name="Rinke C."/>
            <person name="Parks D.H."/>
            <person name="Zhang Y."/>
            <person name="Takai K."/>
            <person name="Sievert S.M."/>
            <person name="Simon J."/>
            <person name="Campbell B.J."/>
            <person name="Hanson T.E."/>
            <person name="Woyke T."/>
            <person name="Klotz M.G."/>
            <person name="Hugenholtz P."/>
        </authorList>
    </citation>
    <scope>NUCLEOTIDE SEQUENCE [LARGE SCALE GENOMIC DNA]</scope>
    <source>
        <strain evidence="2">UBA11420</strain>
    </source>
</reference>
<dbReference type="InterPro" id="IPR036411">
    <property type="entry name" value="TorD-like_sf"/>
</dbReference>
<dbReference type="PANTHER" id="PTHR34227">
    <property type="entry name" value="CHAPERONE PROTEIN YCDY"/>
    <property type="match status" value="1"/>
</dbReference>
<dbReference type="PANTHER" id="PTHR34227:SF1">
    <property type="entry name" value="DIMETHYL SULFOXIDE REDUCTASE CHAPERONE-RELATED"/>
    <property type="match status" value="1"/>
</dbReference>
<organism evidence="2 3">
    <name type="scientific">Sulfurospirillum cavolei</name>
    <dbReference type="NCBI Taxonomy" id="366522"/>
    <lineage>
        <taxon>Bacteria</taxon>
        <taxon>Pseudomonadati</taxon>
        <taxon>Campylobacterota</taxon>
        <taxon>Epsilonproteobacteria</taxon>
        <taxon>Campylobacterales</taxon>
        <taxon>Sulfurospirillaceae</taxon>
        <taxon>Sulfurospirillum</taxon>
    </lineage>
</organism>
<evidence type="ECO:0008006" key="4">
    <source>
        <dbReference type="Google" id="ProtNLM"/>
    </source>
</evidence>
<dbReference type="SUPFAM" id="SSF89155">
    <property type="entry name" value="TorD-like"/>
    <property type="match status" value="1"/>
</dbReference>
<evidence type="ECO:0000256" key="1">
    <source>
        <dbReference type="ARBA" id="ARBA00023186"/>
    </source>
</evidence>
<dbReference type="STRING" id="366522.GCA_001548055_01938"/>
<dbReference type="AlphaFoldDB" id="A0A2D3WG68"/>
<dbReference type="Gene3D" id="1.10.3480.10">
    <property type="entry name" value="TorD-like"/>
    <property type="match status" value="1"/>
</dbReference>
<evidence type="ECO:0000313" key="3">
    <source>
        <dbReference type="Proteomes" id="UP000231638"/>
    </source>
</evidence>